<accession>A0A4Q0YFY9</accession>
<organism evidence="1 2">
    <name type="scientific">Veronia nyctiphanis</name>
    <dbReference type="NCBI Taxonomy" id="1278244"/>
    <lineage>
        <taxon>Bacteria</taxon>
        <taxon>Pseudomonadati</taxon>
        <taxon>Pseudomonadota</taxon>
        <taxon>Gammaproteobacteria</taxon>
        <taxon>Vibrionales</taxon>
        <taxon>Vibrionaceae</taxon>
        <taxon>Veronia</taxon>
    </lineage>
</organism>
<name>A0A4Q0YFY9_9GAMM</name>
<sequence length="70" mass="8199">MTTLIFLFPKLDFKNDLASDESILHLLQANKNRVKSIKSEVVTTYQNKVKSYLDMELMNDFKSSRRAWSV</sequence>
<keyword evidence="2" id="KW-1185">Reference proteome</keyword>
<reference evidence="1 2" key="1">
    <citation type="submission" date="2017-10" db="EMBL/GenBank/DDBJ databases">
        <title>Nyctiphanis sp. nov., isolated from the stomach of the euphausiid Nyctiphanes simplex (Hansen, 1911) in the Gulf of California.</title>
        <authorList>
            <person name="Gomez-Gil B."/>
            <person name="Aguilar-Mendez M."/>
            <person name="Lopez-Cortes A."/>
            <person name="Gomez-Gutierrez J."/>
            <person name="Roque A."/>
            <person name="Lang E."/>
            <person name="Gonzalez-Castillo A."/>
        </authorList>
    </citation>
    <scope>NUCLEOTIDE SEQUENCE [LARGE SCALE GENOMIC DNA]</scope>
    <source>
        <strain evidence="1 2">CAIM 600</strain>
    </source>
</reference>
<dbReference type="Proteomes" id="UP000290287">
    <property type="component" value="Unassembled WGS sequence"/>
</dbReference>
<evidence type="ECO:0000313" key="2">
    <source>
        <dbReference type="Proteomes" id="UP000290287"/>
    </source>
</evidence>
<gene>
    <name evidence="1" type="ORF">CS022_23695</name>
</gene>
<evidence type="ECO:0000313" key="1">
    <source>
        <dbReference type="EMBL" id="RXJ69482.1"/>
    </source>
</evidence>
<dbReference type="EMBL" id="PEIB01000054">
    <property type="protein sequence ID" value="RXJ69482.1"/>
    <property type="molecule type" value="Genomic_DNA"/>
</dbReference>
<dbReference type="AlphaFoldDB" id="A0A4Q0YFY9"/>
<proteinExistence type="predicted"/>
<protein>
    <submittedName>
        <fullName evidence="1">Uncharacterized protein</fullName>
    </submittedName>
</protein>
<comment type="caution">
    <text evidence="1">The sequence shown here is derived from an EMBL/GenBank/DDBJ whole genome shotgun (WGS) entry which is preliminary data.</text>
</comment>